<feature type="active site" description="Charge relay system" evidence="6">
    <location>
        <position position="303"/>
    </location>
</feature>
<protein>
    <submittedName>
        <fullName evidence="9">Membrane protein</fullName>
    </submittedName>
</protein>
<feature type="chain" id="PRO_5005300551" evidence="7">
    <location>
        <begin position="26"/>
        <end position="985"/>
    </location>
</feature>
<dbReference type="InterPro" id="IPR023828">
    <property type="entry name" value="Peptidase_S8_Ser-AS"/>
</dbReference>
<evidence type="ECO:0000256" key="5">
    <source>
        <dbReference type="ARBA" id="ARBA00022825"/>
    </source>
</evidence>
<feature type="active site" description="Charge relay system" evidence="6">
    <location>
        <position position="117"/>
    </location>
</feature>
<dbReference type="PROSITE" id="PS00138">
    <property type="entry name" value="SUBTILASE_SER"/>
    <property type="match status" value="1"/>
</dbReference>
<dbReference type="AlphaFoldDB" id="A0A0J8IS82"/>
<name>A0A0J8IS82_9PSED</name>
<dbReference type="SUPFAM" id="SSF103515">
    <property type="entry name" value="Autotransporter"/>
    <property type="match status" value="1"/>
</dbReference>
<dbReference type="GO" id="GO:0019867">
    <property type="term" value="C:outer membrane"/>
    <property type="evidence" value="ECO:0007669"/>
    <property type="project" value="InterPro"/>
</dbReference>
<evidence type="ECO:0000313" key="9">
    <source>
        <dbReference type="EMBL" id="KMT54536.1"/>
    </source>
</evidence>
<dbReference type="Pfam" id="PF00082">
    <property type="entry name" value="Peptidase_S8"/>
    <property type="match status" value="1"/>
</dbReference>
<organism evidence="9 10">
    <name type="scientific">Pseudomonas fildesensis</name>
    <dbReference type="NCBI Taxonomy" id="1674920"/>
    <lineage>
        <taxon>Bacteria</taxon>
        <taxon>Pseudomonadati</taxon>
        <taxon>Pseudomonadota</taxon>
        <taxon>Gammaproteobacteria</taxon>
        <taxon>Pseudomonadales</taxon>
        <taxon>Pseudomonadaceae</taxon>
        <taxon>Pseudomonas</taxon>
    </lineage>
</organism>
<reference evidence="9 10" key="1">
    <citation type="submission" date="2015-06" db="EMBL/GenBank/DDBJ databases">
        <title>Draft genome sequence of an Antarctic Pseudomonas sp. strain KG01 with full potential for biotechnological applications.</title>
        <authorList>
            <person name="Pavlov M.S."/>
            <person name="Lira F."/>
            <person name="Martinez J.L."/>
            <person name="Marshall S.H."/>
        </authorList>
    </citation>
    <scope>NUCLEOTIDE SEQUENCE [LARGE SCALE GENOMIC DNA]</scope>
    <source>
        <strain evidence="9 10">KG01</strain>
    </source>
</reference>
<feature type="active site" description="Charge relay system" evidence="6">
    <location>
        <position position="74"/>
    </location>
</feature>
<gene>
    <name evidence="9" type="ORF">ACR52_17075</name>
</gene>
<feature type="domain" description="Autotransporter" evidence="8">
    <location>
        <begin position="706"/>
        <end position="985"/>
    </location>
</feature>
<dbReference type="NCBIfam" id="TIGR01414">
    <property type="entry name" value="autotrans_barl"/>
    <property type="match status" value="1"/>
</dbReference>
<keyword evidence="3 7" id="KW-0732">Signal</keyword>
<dbReference type="Gene3D" id="3.40.50.200">
    <property type="entry name" value="Peptidase S8/S53 domain"/>
    <property type="match status" value="1"/>
</dbReference>
<comment type="similarity">
    <text evidence="1 6">Belongs to the peptidase S8 family.</text>
</comment>
<dbReference type="InterPro" id="IPR022398">
    <property type="entry name" value="Peptidase_S8_His-AS"/>
</dbReference>
<dbReference type="InterPro" id="IPR015500">
    <property type="entry name" value="Peptidase_S8_subtilisin-rel"/>
</dbReference>
<dbReference type="PANTHER" id="PTHR43399">
    <property type="entry name" value="SUBTILISIN-RELATED"/>
    <property type="match status" value="1"/>
</dbReference>
<feature type="signal peptide" evidence="7">
    <location>
        <begin position="1"/>
        <end position="25"/>
    </location>
</feature>
<keyword evidence="10" id="KW-1185">Reference proteome</keyword>
<evidence type="ECO:0000256" key="4">
    <source>
        <dbReference type="ARBA" id="ARBA00022801"/>
    </source>
</evidence>
<dbReference type="RefSeq" id="WP_048726589.1">
    <property type="nucleotide sequence ID" value="NZ_LFMW01000011.1"/>
</dbReference>
<evidence type="ECO:0000313" key="10">
    <source>
        <dbReference type="Proteomes" id="UP000037551"/>
    </source>
</evidence>
<dbReference type="Gene3D" id="2.40.128.130">
    <property type="entry name" value="Autotransporter beta-domain"/>
    <property type="match status" value="1"/>
</dbReference>
<dbReference type="PROSITE" id="PS51208">
    <property type="entry name" value="AUTOTRANSPORTER"/>
    <property type="match status" value="1"/>
</dbReference>
<dbReference type="InterPro" id="IPR036852">
    <property type="entry name" value="Peptidase_S8/S53_dom_sf"/>
</dbReference>
<sequence length="985" mass="102996">MITDSPRFKPFTAGSLLLLSVAAHAQYTETGQPGDAVSWRSAEYLSDWGLDRMKANEAYAAGISGSGVKIGALDSGFDANHPEAAKDRFHPVTASGTYVDGSSFSTTGALNPNNDSHGTHVTGTMGAARDGVGMHGVAYNAQVYVGNTNANDSFLFGPTPDPKYFKAVYSALVDSGVRAINNSWGSQPRDVSYQTLGDLHAAYAQHYNRGTWLDAAADVAKAGVINVFSAGNSGYANASVRSALPYFQPELEGHWLAVSGLDKANNQKYNKCGIAKYWCISTPGALINSTIPEGGYGVKSGTSMSAPHATGALALVMERYPYMTSAQALQVLLTTATQLDGSLTQAPNTTVGWGVPDLGRAMHGPGQLLGAMDVSLAAGQGDVWSNGISDQALIQRQSEDRVEHTAWQQTLIDKGWQNGVSATASQQDQTDYAVGSARDQAAANRVYEGSLIKSGAGSLVLSGDSTYRGATTVNGGLLAVNGSLTSAVTVNQDGTLGGNGRIAALSVNSGGRVAPGNSVGTLQVAGDVNLGAGSTYAVELTPTSSDRIVAGGKAILGGGSVTLALENSPTLLSQTEAQSLIGRQYSILQAAGGIQGQFGRILPNYLFLGGNLDYAANGVQLDVVRNDATFASTGATRNQRAVAAAAEQLGAGNPVYESVLRSDSLATAQQGFQQLSGEVYPAIGAMLINDSRQVRDAVGERLRHVPVTGESNVWLKALGAWGNTDSRSETAGATTSLGGLLMGVDGALDEQTRVGLVAGYSDSSLSMGRGTHSSASVDSYHLGAYAGREWGDWRLSVGGAYSWHRGDVKRDLQYGEVSGKQKAKLDARSAQLFTEAAYRVQLQPLALEPFANLAYVHLDSDSFHEKGDAAALERGSDRRDAVLGTLGVRALKTLHLTDRQQLELSGSLGWQHSLTAVESEEHLAFVAGGPSFAVRSSPLQRDAALVGVQASLVLNPSTRINLDYNGLLGGREKTQGVGLSLNWQF</sequence>
<dbReference type="InterPro" id="IPR051048">
    <property type="entry name" value="Peptidase_S8/S53_subtilisin"/>
</dbReference>
<dbReference type="Pfam" id="PF12951">
    <property type="entry name" value="PATR"/>
    <property type="match status" value="1"/>
</dbReference>
<dbReference type="CDD" id="cd04848">
    <property type="entry name" value="Peptidases_S8_Autotransporter_serine_protease_like"/>
    <property type="match status" value="1"/>
</dbReference>
<dbReference type="InterPro" id="IPR036709">
    <property type="entry name" value="Autotransporte_beta_dom_sf"/>
</dbReference>
<dbReference type="PANTHER" id="PTHR43399:SF4">
    <property type="entry name" value="CELL WALL-ASSOCIATED PROTEASE"/>
    <property type="match status" value="1"/>
</dbReference>
<dbReference type="PROSITE" id="PS00137">
    <property type="entry name" value="SUBTILASE_HIS"/>
    <property type="match status" value="1"/>
</dbReference>
<dbReference type="GO" id="GO:0004252">
    <property type="term" value="F:serine-type endopeptidase activity"/>
    <property type="evidence" value="ECO:0007669"/>
    <property type="project" value="UniProtKB-UniRule"/>
</dbReference>
<dbReference type="InterPro" id="IPR006315">
    <property type="entry name" value="OM_autotransptr_brl_dom"/>
</dbReference>
<accession>A0A0J8IS82</accession>
<dbReference type="PATRIC" id="fig|1674920.3.peg.1351"/>
<dbReference type="InterPro" id="IPR034061">
    <property type="entry name" value="Peptidases_S8_Autotransporter"/>
</dbReference>
<dbReference type="PRINTS" id="PR00723">
    <property type="entry name" value="SUBTILISIN"/>
</dbReference>
<evidence type="ECO:0000256" key="3">
    <source>
        <dbReference type="ARBA" id="ARBA00022729"/>
    </source>
</evidence>
<evidence type="ECO:0000256" key="2">
    <source>
        <dbReference type="ARBA" id="ARBA00022670"/>
    </source>
</evidence>
<dbReference type="Pfam" id="PF03797">
    <property type="entry name" value="Autotransporter"/>
    <property type="match status" value="1"/>
</dbReference>
<dbReference type="InterPro" id="IPR000209">
    <property type="entry name" value="Peptidase_S8/S53_dom"/>
</dbReference>
<keyword evidence="2 6" id="KW-0645">Protease</keyword>
<dbReference type="EMBL" id="LFMW01000011">
    <property type="protein sequence ID" value="KMT54536.1"/>
    <property type="molecule type" value="Genomic_DNA"/>
</dbReference>
<dbReference type="NCBIfam" id="TIGR02601">
    <property type="entry name" value="autotrns_rpt"/>
    <property type="match status" value="1"/>
</dbReference>
<evidence type="ECO:0000256" key="1">
    <source>
        <dbReference type="ARBA" id="ARBA00011073"/>
    </source>
</evidence>
<dbReference type="GO" id="GO:0006508">
    <property type="term" value="P:proteolysis"/>
    <property type="evidence" value="ECO:0007669"/>
    <property type="project" value="UniProtKB-KW"/>
</dbReference>
<comment type="caution">
    <text evidence="9">The sequence shown here is derived from an EMBL/GenBank/DDBJ whole genome shotgun (WGS) entry which is preliminary data.</text>
</comment>
<evidence type="ECO:0000259" key="8">
    <source>
        <dbReference type="PROSITE" id="PS51208"/>
    </source>
</evidence>
<proteinExistence type="inferred from homology"/>
<evidence type="ECO:0000256" key="7">
    <source>
        <dbReference type="SAM" id="SignalP"/>
    </source>
</evidence>
<dbReference type="InterPro" id="IPR005546">
    <property type="entry name" value="Autotransporte_beta"/>
</dbReference>
<dbReference type="SUPFAM" id="SSF52743">
    <property type="entry name" value="Subtilisin-like"/>
    <property type="match status" value="1"/>
</dbReference>
<keyword evidence="4 6" id="KW-0378">Hydrolase</keyword>
<dbReference type="Proteomes" id="UP000037551">
    <property type="component" value="Unassembled WGS sequence"/>
</dbReference>
<dbReference type="PROSITE" id="PS51892">
    <property type="entry name" value="SUBTILASE"/>
    <property type="match status" value="1"/>
</dbReference>
<dbReference type="SMART" id="SM00869">
    <property type="entry name" value="Autotransporter"/>
    <property type="match status" value="1"/>
</dbReference>
<evidence type="ECO:0000256" key="6">
    <source>
        <dbReference type="PROSITE-ProRule" id="PRU01240"/>
    </source>
</evidence>
<dbReference type="OrthoDB" id="5360469at2"/>
<dbReference type="STRING" id="1674920.ACR52_17075"/>
<keyword evidence="5 6" id="KW-0720">Serine protease</keyword>
<dbReference type="InterPro" id="IPR013425">
    <property type="entry name" value="Autotrns_rpt"/>
</dbReference>